<evidence type="ECO:0000256" key="5">
    <source>
        <dbReference type="ARBA" id="ARBA00023136"/>
    </source>
</evidence>
<comment type="subcellular location">
    <subcellularLocation>
        <location evidence="1">Cell membrane</location>
        <topology evidence="1">Multi-pass membrane protein</topology>
    </subcellularLocation>
</comment>
<evidence type="ECO:0000313" key="8">
    <source>
        <dbReference type="Proteomes" id="UP000315103"/>
    </source>
</evidence>
<evidence type="ECO:0000256" key="2">
    <source>
        <dbReference type="ARBA" id="ARBA00022475"/>
    </source>
</evidence>
<dbReference type="PANTHER" id="PTHR30086">
    <property type="entry name" value="ARGININE EXPORTER PROTEIN ARGO"/>
    <property type="match status" value="1"/>
</dbReference>
<dbReference type="EMBL" id="VMSJ01000001">
    <property type="protein sequence ID" value="TVT29285.1"/>
    <property type="molecule type" value="Genomic_DNA"/>
</dbReference>
<dbReference type="GO" id="GO:0005886">
    <property type="term" value="C:plasma membrane"/>
    <property type="evidence" value="ECO:0007669"/>
    <property type="project" value="UniProtKB-SubCell"/>
</dbReference>
<comment type="caution">
    <text evidence="7">The sequence shown here is derived from an EMBL/GenBank/DDBJ whole genome shotgun (WGS) entry which is preliminary data.</text>
</comment>
<dbReference type="Proteomes" id="UP000315103">
    <property type="component" value="Unassembled WGS sequence"/>
</dbReference>
<feature type="transmembrane region" description="Helical" evidence="6">
    <location>
        <begin position="144"/>
        <end position="164"/>
    </location>
</feature>
<keyword evidence="4 6" id="KW-1133">Transmembrane helix</keyword>
<feature type="transmembrane region" description="Helical" evidence="6">
    <location>
        <begin position="112"/>
        <end position="138"/>
    </location>
</feature>
<feature type="transmembrane region" description="Helical" evidence="6">
    <location>
        <begin position="71"/>
        <end position="91"/>
    </location>
</feature>
<evidence type="ECO:0000256" key="4">
    <source>
        <dbReference type="ARBA" id="ARBA00022989"/>
    </source>
</evidence>
<dbReference type="InterPro" id="IPR001123">
    <property type="entry name" value="LeuE-type"/>
</dbReference>
<sequence>MFEAIIHGFILALGLILPLGAQNVFIFNQGANHQSFRKTLPVVITAGLCDTTLITLAVLGVSVILLSFPTLQLVLFIIGLAFLLYMAWSLWHEKPGNMDAHATMGPFKQISFAFSVSILNPHAIMDIVGVIGTSATAYSGVDKVAFTLTTICISWIWFIGLAIAGKAVGRIDTSGRYLVMLNKISSIIILFVACIIVKNIVVLFQ</sequence>
<keyword evidence="2" id="KW-1003">Cell membrane</keyword>
<evidence type="ECO:0000313" key="7">
    <source>
        <dbReference type="EMBL" id="TVT29285.1"/>
    </source>
</evidence>
<dbReference type="AlphaFoldDB" id="A0A558AYE0"/>
<feature type="transmembrane region" description="Helical" evidence="6">
    <location>
        <begin position="39"/>
        <end position="65"/>
    </location>
</feature>
<evidence type="ECO:0000256" key="1">
    <source>
        <dbReference type="ARBA" id="ARBA00004651"/>
    </source>
</evidence>
<proteinExistence type="predicted"/>
<organism evidence="7 8">
    <name type="scientific">Salinicoccus cyprini</name>
    <dbReference type="NCBI Taxonomy" id="2493691"/>
    <lineage>
        <taxon>Bacteria</taxon>
        <taxon>Bacillati</taxon>
        <taxon>Bacillota</taxon>
        <taxon>Bacilli</taxon>
        <taxon>Bacillales</taxon>
        <taxon>Staphylococcaceae</taxon>
        <taxon>Salinicoccus</taxon>
    </lineage>
</organism>
<dbReference type="PANTHER" id="PTHR30086:SF20">
    <property type="entry name" value="ARGININE EXPORTER PROTEIN ARGO-RELATED"/>
    <property type="match status" value="1"/>
</dbReference>
<keyword evidence="3 6" id="KW-0812">Transmembrane</keyword>
<protein>
    <submittedName>
        <fullName evidence="7">Amino acid transporter</fullName>
    </submittedName>
</protein>
<dbReference type="GO" id="GO:0015171">
    <property type="term" value="F:amino acid transmembrane transporter activity"/>
    <property type="evidence" value="ECO:0007669"/>
    <property type="project" value="TreeGrafter"/>
</dbReference>
<dbReference type="OrthoDB" id="5638726at2"/>
<keyword evidence="8" id="KW-1185">Reference proteome</keyword>
<evidence type="ECO:0000256" key="3">
    <source>
        <dbReference type="ARBA" id="ARBA00022692"/>
    </source>
</evidence>
<reference evidence="7 8" key="1">
    <citation type="submission" date="2019-07" db="EMBL/GenBank/DDBJ databases">
        <title>Salinicoccus cyprini sp. nov., isolated from gastro-intestinal tract of mirror carp, Cyprinus carpio var. specularis, collected from Gobind Sagar Reservoir, Himachal Pradesh, India.</title>
        <authorList>
            <person name="Talwar C."/>
            <person name="Singh A.K."/>
            <person name="Lal R."/>
            <person name="Negi R.K."/>
        </authorList>
    </citation>
    <scope>NUCLEOTIDE SEQUENCE [LARGE SCALE GENOMIC DNA]</scope>
    <source>
        <strain evidence="7 8">CT19</strain>
    </source>
</reference>
<feature type="transmembrane region" description="Helical" evidence="6">
    <location>
        <begin position="184"/>
        <end position="204"/>
    </location>
</feature>
<evidence type="ECO:0000256" key="6">
    <source>
        <dbReference type="SAM" id="Phobius"/>
    </source>
</evidence>
<feature type="transmembrane region" description="Helical" evidence="6">
    <location>
        <begin position="6"/>
        <end position="27"/>
    </location>
</feature>
<keyword evidence="5 6" id="KW-0472">Membrane</keyword>
<accession>A0A558AYE0</accession>
<dbReference type="RefSeq" id="WP_145285627.1">
    <property type="nucleotide sequence ID" value="NZ_VMSJ01000001.1"/>
</dbReference>
<name>A0A558AYE0_9STAP</name>
<dbReference type="Pfam" id="PF01810">
    <property type="entry name" value="LysE"/>
    <property type="match status" value="1"/>
</dbReference>
<gene>
    <name evidence="7" type="ORF">FO441_03090</name>
</gene>